<accession>A0A5J4NUW6</accession>
<dbReference type="InterPro" id="IPR000571">
    <property type="entry name" value="Znf_CCCH"/>
</dbReference>
<gene>
    <name evidence="8" type="ORF">DEA37_0009139</name>
</gene>
<feature type="domain" description="C3H1-type" evidence="7">
    <location>
        <begin position="168"/>
        <end position="205"/>
    </location>
</feature>
<dbReference type="SUPFAM" id="SSF90229">
    <property type="entry name" value="CCCH zinc finger"/>
    <property type="match status" value="1"/>
</dbReference>
<comment type="caution">
    <text evidence="8">The sequence shown here is derived from an EMBL/GenBank/DDBJ whole genome shotgun (WGS) entry which is preliminary data.</text>
</comment>
<dbReference type="Pfam" id="PF18345">
    <property type="entry name" value="zf_CCCH_4"/>
    <property type="match status" value="1"/>
</dbReference>
<dbReference type="GO" id="GO:0005829">
    <property type="term" value="C:cytosol"/>
    <property type="evidence" value="ECO:0007669"/>
    <property type="project" value="TreeGrafter"/>
</dbReference>
<feature type="zinc finger region" description="C3H1-type" evidence="5">
    <location>
        <begin position="168"/>
        <end position="205"/>
    </location>
</feature>
<dbReference type="GO" id="GO:0003729">
    <property type="term" value="F:mRNA binding"/>
    <property type="evidence" value="ECO:0007669"/>
    <property type="project" value="TreeGrafter"/>
</dbReference>
<dbReference type="Pfam" id="PF16543">
    <property type="entry name" value="DFRP_C"/>
    <property type="match status" value="1"/>
</dbReference>
<sequence length="407" mass="46466">MPPKKQDVSKKAVEKQKQKVIEDKTFGLKNKKGGKQQKFIQHVQLQVTQGNKTAKELERLEREKQERKEEKKREKAELNELFKPVAELQKCAKGVDPKSVLCVFFKQGQCAKGDKCKFSHDLSIERKGEKRGIYVEENNTDGRMDDWDIEKLEEVVSKKHDDTNKGLPPSTIICKYFLEAVESLKYGWFWECPNGKSCHYRHALPPGFVLKRDQKKMEEQKETISLDDLIEKERQALGLNQTKVTFKTFLDWKKRKRAEKLALGRSAKLKREADFKQGRMAGISGREVFEFNPNLVMESVDDDAGDGDVVCSVAREEGDDEQYTGPMRDIDINTFLLVEDEENGETTQDIAVAEAYAVAGTSNGLNHLVSFVCICNSLDGIDVDEQLFDQCDLEGLEDEIEELELEA</sequence>
<dbReference type="AlphaFoldDB" id="A0A5J4NUW6"/>
<dbReference type="GO" id="GO:0002181">
    <property type="term" value="P:cytoplasmic translation"/>
    <property type="evidence" value="ECO:0007669"/>
    <property type="project" value="TreeGrafter"/>
</dbReference>
<feature type="zinc finger region" description="C3H1-type" evidence="5">
    <location>
        <begin position="96"/>
        <end position="123"/>
    </location>
</feature>
<keyword evidence="9" id="KW-1185">Reference proteome</keyword>
<reference evidence="8 9" key="1">
    <citation type="journal article" date="2019" name="Gigascience">
        <title>Whole-genome sequence of the oriental lung fluke Paragonimus westermani.</title>
        <authorList>
            <person name="Oey H."/>
            <person name="Zakrzewski M."/>
            <person name="Narain K."/>
            <person name="Devi K.R."/>
            <person name="Agatsuma T."/>
            <person name="Nawaratna S."/>
            <person name="Gobert G.N."/>
            <person name="Jones M.K."/>
            <person name="Ragan M.A."/>
            <person name="McManus D.P."/>
            <person name="Krause L."/>
        </authorList>
    </citation>
    <scope>NUCLEOTIDE SEQUENCE [LARGE SCALE GENOMIC DNA]</scope>
    <source>
        <strain evidence="8 9">IND2009</strain>
    </source>
</reference>
<organism evidence="8 9">
    <name type="scientific">Paragonimus westermani</name>
    <dbReference type="NCBI Taxonomy" id="34504"/>
    <lineage>
        <taxon>Eukaryota</taxon>
        <taxon>Metazoa</taxon>
        <taxon>Spiralia</taxon>
        <taxon>Lophotrochozoa</taxon>
        <taxon>Platyhelminthes</taxon>
        <taxon>Trematoda</taxon>
        <taxon>Digenea</taxon>
        <taxon>Plagiorchiida</taxon>
        <taxon>Troglotremata</taxon>
        <taxon>Troglotrematidae</taxon>
        <taxon>Paragonimus</taxon>
    </lineage>
</organism>
<proteinExistence type="inferred from homology"/>
<protein>
    <recommendedName>
        <fullName evidence="7">C3H1-type domain-containing protein</fullName>
    </recommendedName>
</protein>
<dbReference type="Gene3D" id="6.20.400.10">
    <property type="match status" value="1"/>
</dbReference>
<dbReference type="PANTHER" id="PTHR12681:SF0">
    <property type="entry name" value="ZINC FINGER CCCH DOMAIN-CONTAINING PROTEIN 15"/>
    <property type="match status" value="1"/>
</dbReference>
<evidence type="ECO:0000256" key="4">
    <source>
        <dbReference type="ARBA" id="ARBA00022833"/>
    </source>
</evidence>
<evidence type="ECO:0000256" key="2">
    <source>
        <dbReference type="ARBA" id="ARBA00022723"/>
    </source>
</evidence>
<keyword evidence="3 5" id="KW-0863">Zinc-finger</keyword>
<feature type="domain" description="C3H1-type" evidence="7">
    <location>
        <begin position="96"/>
        <end position="123"/>
    </location>
</feature>
<evidence type="ECO:0000256" key="6">
    <source>
        <dbReference type="SAM" id="MobiDB-lite"/>
    </source>
</evidence>
<dbReference type="InterPro" id="IPR032378">
    <property type="entry name" value="ZC3H15/TMA46_C"/>
</dbReference>
<feature type="region of interest" description="Disordered" evidence="6">
    <location>
        <begin position="50"/>
        <end position="75"/>
    </location>
</feature>
<dbReference type="PROSITE" id="PS50103">
    <property type="entry name" value="ZF_C3H1"/>
    <property type="match status" value="2"/>
</dbReference>
<dbReference type="InterPro" id="IPR036855">
    <property type="entry name" value="Znf_CCCH_sf"/>
</dbReference>
<comment type="similarity">
    <text evidence="1">Belongs to the ZC3H15/TMA46 family.</text>
</comment>
<dbReference type="PANTHER" id="PTHR12681">
    <property type="entry name" value="ZINC FINGER-CONTAINING PROTEIN P48ZNF"/>
    <property type="match status" value="1"/>
</dbReference>
<feature type="compositionally biased region" description="Basic and acidic residues" evidence="6">
    <location>
        <begin position="53"/>
        <end position="75"/>
    </location>
</feature>
<evidence type="ECO:0000256" key="3">
    <source>
        <dbReference type="ARBA" id="ARBA00022771"/>
    </source>
</evidence>
<name>A0A5J4NUW6_9TREM</name>
<evidence type="ECO:0000313" key="9">
    <source>
        <dbReference type="Proteomes" id="UP000324629"/>
    </source>
</evidence>
<dbReference type="GO" id="GO:0008270">
    <property type="term" value="F:zinc ion binding"/>
    <property type="evidence" value="ECO:0007669"/>
    <property type="project" value="UniProtKB-KW"/>
</dbReference>
<dbReference type="Gene3D" id="4.10.1000.10">
    <property type="entry name" value="Zinc finger, CCCH-type"/>
    <property type="match status" value="1"/>
</dbReference>
<evidence type="ECO:0000313" key="8">
    <source>
        <dbReference type="EMBL" id="KAA3678970.1"/>
    </source>
</evidence>
<dbReference type="Proteomes" id="UP000324629">
    <property type="component" value="Unassembled WGS sequence"/>
</dbReference>
<keyword evidence="4 5" id="KW-0862">Zinc</keyword>
<dbReference type="SMART" id="SM00356">
    <property type="entry name" value="ZnF_C3H1"/>
    <property type="match status" value="2"/>
</dbReference>
<dbReference type="EMBL" id="QNGE01000891">
    <property type="protein sequence ID" value="KAA3678970.1"/>
    <property type="molecule type" value="Genomic_DNA"/>
</dbReference>
<evidence type="ECO:0000256" key="5">
    <source>
        <dbReference type="PROSITE-ProRule" id="PRU00723"/>
    </source>
</evidence>
<evidence type="ECO:0000259" key="7">
    <source>
        <dbReference type="PROSITE" id="PS50103"/>
    </source>
</evidence>
<evidence type="ECO:0000256" key="1">
    <source>
        <dbReference type="ARBA" id="ARBA00010043"/>
    </source>
</evidence>
<keyword evidence="2 5" id="KW-0479">Metal-binding</keyword>